<protein>
    <submittedName>
        <fullName evidence="1">Uncharacterized protein</fullName>
    </submittedName>
</protein>
<accession>A0A0G0ULD0</accession>
<sequence length="310" mass="33926">MSGGVERLAVSDPWAGKRQMWDEATKVAEFPEISGGKFISSKDELWSDVLTAGPIRLFKDSAGISRDFIKAFSEMRQLRRDPVFAGVGVPHGDGSPVRVLGGFTSSQAHYFDATSAICKANYGAETLPWGFANVLSPPKMADYMMPVLWKAKRESGKRLKLVVHSIGGYDAFAMMLKYPEQFVDSVEHVVTVGSPIPRDLNTALAFGYLVCNFFEEGEEFAMSQQLGTIKPIVESGLVKFSSIESSADPMVRGQHFSLDGDHYIIEDASHGALGMNRHTVRAIEHIFAGEEVDSTIYPNIHHPAPALLAA</sequence>
<dbReference type="EMBL" id="LBYI01000003">
    <property type="protein sequence ID" value="KKR51047.1"/>
    <property type="molecule type" value="Genomic_DNA"/>
</dbReference>
<name>A0A0G0ULD0_9BACT</name>
<proteinExistence type="predicted"/>
<gene>
    <name evidence="1" type="ORF">UT84_C0003G0042</name>
</gene>
<evidence type="ECO:0000313" key="2">
    <source>
        <dbReference type="Proteomes" id="UP000034531"/>
    </source>
</evidence>
<organism evidence="1 2">
    <name type="scientific">Candidatus Curtissbacteria bacterium GW2011_GWA1_40_16</name>
    <dbReference type="NCBI Taxonomy" id="1618405"/>
    <lineage>
        <taxon>Bacteria</taxon>
        <taxon>Candidatus Curtissiibacteriota</taxon>
    </lineage>
</organism>
<evidence type="ECO:0000313" key="1">
    <source>
        <dbReference type="EMBL" id="KKR51047.1"/>
    </source>
</evidence>
<dbReference type="SUPFAM" id="SSF53474">
    <property type="entry name" value="alpha/beta-Hydrolases"/>
    <property type="match status" value="1"/>
</dbReference>
<comment type="caution">
    <text evidence="1">The sequence shown here is derived from an EMBL/GenBank/DDBJ whole genome shotgun (WGS) entry which is preliminary data.</text>
</comment>
<dbReference type="AlphaFoldDB" id="A0A0G0ULD0"/>
<dbReference type="Proteomes" id="UP000034531">
    <property type="component" value="Unassembled WGS sequence"/>
</dbReference>
<dbReference type="InterPro" id="IPR029058">
    <property type="entry name" value="AB_hydrolase_fold"/>
</dbReference>
<reference evidence="1 2" key="1">
    <citation type="journal article" date="2015" name="Nature">
        <title>rRNA introns, odd ribosomes, and small enigmatic genomes across a large radiation of phyla.</title>
        <authorList>
            <person name="Brown C.T."/>
            <person name="Hug L.A."/>
            <person name="Thomas B.C."/>
            <person name="Sharon I."/>
            <person name="Castelle C.J."/>
            <person name="Singh A."/>
            <person name="Wilkins M.J."/>
            <person name="Williams K.H."/>
            <person name="Banfield J.F."/>
        </authorList>
    </citation>
    <scope>NUCLEOTIDE SEQUENCE [LARGE SCALE GENOMIC DNA]</scope>
</reference>
<dbReference type="Gene3D" id="3.40.50.1820">
    <property type="entry name" value="alpha/beta hydrolase"/>
    <property type="match status" value="1"/>
</dbReference>